<sequence length="267" mass="29850">MYRSHRGSGLNLGRNPVLRGSFDREKIFARRRGVTGADALRVYRARKMNKLHPGLNAIGPLCPVEYMCIHEWPLGKFASDMHSDIYSRDACSTPTVWLHSGHPEILHPRFERQRKTETKIFGLVKMKTSKNYVSGMFRLCSTYICPKRQTPELGGSFYKRKLLNLQRYPSEGRNTVNADVYGGVSSAQMNEADIQRAVAMPGHSNLFCVCTPSKVCAAFAVASVAARYKAEEFLILDEMSASHKLSVKSLMASVATRHIAEQYVGSG</sequence>
<dbReference type="Proteomes" id="UP001218218">
    <property type="component" value="Unassembled WGS sequence"/>
</dbReference>
<accession>A0AAD6Z3M5</accession>
<proteinExistence type="predicted"/>
<name>A0AAD6Z3M5_9AGAR</name>
<organism evidence="1 2">
    <name type="scientific">Mycena albidolilacea</name>
    <dbReference type="NCBI Taxonomy" id="1033008"/>
    <lineage>
        <taxon>Eukaryota</taxon>
        <taxon>Fungi</taxon>
        <taxon>Dikarya</taxon>
        <taxon>Basidiomycota</taxon>
        <taxon>Agaricomycotina</taxon>
        <taxon>Agaricomycetes</taxon>
        <taxon>Agaricomycetidae</taxon>
        <taxon>Agaricales</taxon>
        <taxon>Marasmiineae</taxon>
        <taxon>Mycenaceae</taxon>
        <taxon>Mycena</taxon>
    </lineage>
</organism>
<dbReference type="EMBL" id="JARIHO010000092">
    <property type="protein sequence ID" value="KAJ7306648.1"/>
    <property type="molecule type" value="Genomic_DNA"/>
</dbReference>
<dbReference type="AlphaFoldDB" id="A0AAD6Z3M5"/>
<protein>
    <submittedName>
        <fullName evidence="1">Uncharacterized protein</fullName>
    </submittedName>
</protein>
<evidence type="ECO:0000313" key="1">
    <source>
        <dbReference type="EMBL" id="KAJ7306648.1"/>
    </source>
</evidence>
<comment type="caution">
    <text evidence="1">The sequence shown here is derived from an EMBL/GenBank/DDBJ whole genome shotgun (WGS) entry which is preliminary data.</text>
</comment>
<keyword evidence="2" id="KW-1185">Reference proteome</keyword>
<reference evidence="1" key="1">
    <citation type="submission" date="2023-03" db="EMBL/GenBank/DDBJ databases">
        <title>Massive genome expansion in bonnet fungi (Mycena s.s.) driven by repeated elements and novel gene families across ecological guilds.</title>
        <authorList>
            <consortium name="Lawrence Berkeley National Laboratory"/>
            <person name="Harder C.B."/>
            <person name="Miyauchi S."/>
            <person name="Viragh M."/>
            <person name="Kuo A."/>
            <person name="Thoen E."/>
            <person name="Andreopoulos B."/>
            <person name="Lu D."/>
            <person name="Skrede I."/>
            <person name="Drula E."/>
            <person name="Henrissat B."/>
            <person name="Morin E."/>
            <person name="Kohler A."/>
            <person name="Barry K."/>
            <person name="LaButti K."/>
            <person name="Morin E."/>
            <person name="Salamov A."/>
            <person name="Lipzen A."/>
            <person name="Mereny Z."/>
            <person name="Hegedus B."/>
            <person name="Baldrian P."/>
            <person name="Stursova M."/>
            <person name="Weitz H."/>
            <person name="Taylor A."/>
            <person name="Grigoriev I.V."/>
            <person name="Nagy L.G."/>
            <person name="Martin F."/>
            <person name="Kauserud H."/>
        </authorList>
    </citation>
    <scope>NUCLEOTIDE SEQUENCE</scope>
    <source>
        <strain evidence="1">CBHHK002</strain>
    </source>
</reference>
<evidence type="ECO:0000313" key="2">
    <source>
        <dbReference type="Proteomes" id="UP001218218"/>
    </source>
</evidence>
<gene>
    <name evidence="1" type="ORF">DFH08DRAFT_824607</name>
</gene>